<organism evidence="6 7">
    <name type="scientific">Streptomyces virginiae</name>
    <name type="common">Streptomyces cinnamonensis</name>
    <dbReference type="NCBI Taxonomy" id="1961"/>
    <lineage>
        <taxon>Bacteria</taxon>
        <taxon>Bacillati</taxon>
        <taxon>Actinomycetota</taxon>
        <taxon>Actinomycetes</taxon>
        <taxon>Kitasatosporales</taxon>
        <taxon>Streptomycetaceae</taxon>
        <taxon>Streptomyces</taxon>
    </lineage>
</organism>
<comment type="cofactor">
    <cofactor evidence="1">
        <name>FAD</name>
        <dbReference type="ChEBI" id="CHEBI:57692"/>
    </cofactor>
</comment>
<keyword evidence="6" id="KW-0503">Monooxygenase</keyword>
<evidence type="ECO:0000259" key="5">
    <source>
        <dbReference type="Pfam" id="PF01494"/>
    </source>
</evidence>
<feature type="domain" description="FAD-binding" evidence="5">
    <location>
        <begin position="5"/>
        <end position="371"/>
    </location>
</feature>
<feature type="region of interest" description="Disordered" evidence="4">
    <location>
        <begin position="560"/>
        <end position="581"/>
    </location>
</feature>
<dbReference type="Gene3D" id="3.30.9.10">
    <property type="entry name" value="D-Amino Acid Oxidase, subunit A, domain 2"/>
    <property type="match status" value="1"/>
</dbReference>
<dbReference type="PANTHER" id="PTHR43004:SF19">
    <property type="entry name" value="BINDING MONOOXYGENASE, PUTATIVE (JCVI)-RELATED"/>
    <property type="match status" value="1"/>
</dbReference>
<feature type="region of interest" description="Disordered" evidence="4">
    <location>
        <begin position="86"/>
        <end position="124"/>
    </location>
</feature>
<dbReference type="PANTHER" id="PTHR43004">
    <property type="entry name" value="TRK SYSTEM POTASSIUM UPTAKE PROTEIN"/>
    <property type="match status" value="1"/>
</dbReference>
<dbReference type="SUPFAM" id="SSF51905">
    <property type="entry name" value="FAD/NAD(P)-binding domain"/>
    <property type="match status" value="1"/>
</dbReference>
<dbReference type="GO" id="GO:0004497">
    <property type="term" value="F:monooxygenase activity"/>
    <property type="evidence" value="ECO:0007669"/>
    <property type="project" value="UniProtKB-KW"/>
</dbReference>
<dbReference type="Pfam" id="PF21274">
    <property type="entry name" value="Rng_hyd_C"/>
    <property type="match status" value="1"/>
</dbReference>
<evidence type="ECO:0000313" key="6">
    <source>
        <dbReference type="EMBL" id="WUQ11922.1"/>
    </source>
</evidence>
<dbReference type="Gene3D" id="3.40.30.120">
    <property type="match status" value="1"/>
</dbReference>
<keyword evidence="2" id="KW-0285">Flavoprotein</keyword>
<accession>A0ABZ1TAM4</accession>
<keyword evidence="3" id="KW-0274">FAD</keyword>
<dbReference type="Gene3D" id="3.50.50.60">
    <property type="entry name" value="FAD/NAD(P)-binding domain"/>
    <property type="match status" value="1"/>
</dbReference>
<evidence type="ECO:0000256" key="4">
    <source>
        <dbReference type="SAM" id="MobiDB-lite"/>
    </source>
</evidence>
<sequence length="581" mass="61274">MHDARVQVLVAGAGTVGLAAGLFLARHGVDVLAVERQPGLSEHPRATGVGPRTLEILREAGLAEAIDEVAVDMAKGSLGKIEGETLASADALTRPAPPTRRAPVPGARRTVEPPQEIGPGRIRGTCPQNRLDAVLLPAARRHGATVLYGTELVSFSQDDEGVTAILDGPDGRRSVRADYLVAADGVKSPARAALGIPTTGPGPLDGPKVNILFRADLSSLTRGHSFVACEITRPDFHGMLMTIDGDREWVLHFGYDPDAGESARDFTPERCRELVHSALGSPAPEVEIVSVLPWRIRASVASRFSDGRVFLAGDAAHAVPPLGAFGMNTGIADAHNLAWKLALVLRDQAAPDLLDTYDAERRPVGALAVEQARLRLADPRLHWDASPALAAERARAGVVNSPVVHLGYRYDSTAIIDPVADLPSREDITLDLDGAPGSRVPHLWVTRDGAKISTLDLVRSRFTVLAGPRGAAWIQAATGAADRLGLELGAELITADPEAGRDAVLDPEGQWPAAAGIVPGGALLIRPDGFVAWRAADPAHPQRDLEQALIQLLGLETEATSAPPRTGADQHATAAVDVRRG</sequence>
<dbReference type="Pfam" id="PF01494">
    <property type="entry name" value="FAD_binding_3"/>
    <property type="match status" value="1"/>
</dbReference>
<dbReference type="InterPro" id="IPR002938">
    <property type="entry name" value="FAD-bd"/>
</dbReference>
<dbReference type="RefSeq" id="WP_328961338.1">
    <property type="nucleotide sequence ID" value="NZ_CP108090.1"/>
</dbReference>
<gene>
    <name evidence="6" type="ORF">OG517_10980</name>
</gene>
<keyword evidence="6" id="KW-0560">Oxidoreductase</keyword>
<dbReference type="PRINTS" id="PR00420">
    <property type="entry name" value="RNGMNOXGNASE"/>
</dbReference>
<dbReference type="Proteomes" id="UP001432039">
    <property type="component" value="Chromosome"/>
</dbReference>
<keyword evidence="7" id="KW-1185">Reference proteome</keyword>
<protein>
    <submittedName>
        <fullName evidence="6">FAD-dependent monooxygenase</fullName>
    </submittedName>
</protein>
<evidence type="ECO:0000256" key="1">
    <source>
        <dbReference type="ARBA" id="ARBA00001974"/>
    </source>
</evidence>
<evidence type="ECO:0000313" key="7">
    <source>
        <dbReference type="Proteomes" id="UP001432039"/>
    </source>
</evidence>
<evidence type="ECO:0000256" key="2">
    <source>
        <dbReference type="ARBA" id="ARBA00022630"/>
    </source>
</evidence>
<dbReference type="EMBL" id="CP108090">
    <property type="protein sequence ID" value="WUQ11922.1"/>
    <property type="molecule type" value="Genomic_DNA"/>
</dbReference>
<evidence type="ECO:0000256" key="3">
    <source>
        <dbReference type="ARBA" id="ARBA00022827"/>
    </source>
</evidence>
<reference evidence="6" key="1">
    <citation type="submission" date="2022-10" db="EMBL/GenBank/DDBJ databases">
        <title>The complete genomes of actinobacterial strains from the NBC collection.</title>
        <authorList>
            <person name="Joergensen T.S."/>
            <person name="Alvarez Arevalo M."/>
            <person name="Sterndorff E.B."/>
            <person name="Faurdal D."/>
            <person name="Vuksanovic O."/>
            <person name="Mourched A.-S."/>
            <person name="Charusanti P."/>
            <person name="Shaw S."/>
            <person name="Blin K."/>
            <person name="Weber T."/>
        </authorList>
    </citation>
    <scope>NUCLEOTIDE SEQUENCE</scope>
    <source>
        <strain evidence="6">NBC_00248</strain>
    </source>
</reference>
<proteinExistence type="predicted"/>
<name>A0ABZ1TAM4_STRVG</name>
<dbReference type="InterPro" id="IPR050641">
    <property type="entry name" value="RIFMO-like"/>
</dbReference>
<dbReference type="InterPro" id="IPR036188">
    <property type="entry name" value="FAD/NAD-bd_sf"/>
</dbReference>